<dbReference type="Proteomes" id="UP000250140">
    <property type="component" value="Unassembled WGS sequence"/>
</dbReference>
<evidence type="ECO:0000256" key="1">
    <source>
        <dbReference type="SAM" id="MobiDB-lite"/>
    </source>
</evidence>
<gene>
    <name evidence="2" type="ORF">AOQ84DRAFT_361926</name>
</gene>
<protein>
    <submittedName>
        <fullName evidence="2">Uncharacterized protein</fullName>
    </submittedName>
</protein>
<sequence>MACACTGKCKHLEDSIVPNGYTVEHARFLLSLPTHGEFTMEPSPEVKATTDTDKGLSDAEAVGREGEAEAEEGINAAKNSTTVARGSAAAAKMETRAVSSAPPAGPSLWSPPLAFCAD</sequence>
<dbReference type="EMBL" id="KV749132">
    <property type="protein sequence ID" value="OCL10965.1"/>
    <property type="molecule type" value="Genomic_DNA"/>
</dbReference>
<evidence type="ECO:0000313" key="2">
    <source>
        <dbReference type="EMBL" id="OCL10965.1"/>
    </source>
</evidence>
<name>A0A8E2F601_9PEZI</name>
<reference evidence="2 3" key="1">
    <citation type="journal article" date="2016" name="Nat. Commun.">
        <title>Ectomycorrhizal ecology is imprinted in the genome of the dominant symbiotic fungus Cenococcum geophilum.</title>
        <authorList>
            <consortium name="DOE Joint Genome Institute"/>
            <person name="Peter M."/>
            <person name="Kohler A."/>
            <person name="Ohm R.A."/>
            <person name="Kuo A."/>
            <person name="Krutzmann J."/>
            <person name="Morin E."/>
            <person name="Arend M."/>
            <person name="Barry K.W."/>
            <person name="Binder M."/>
            <person name="Choi C."/>
            <person name="Clum A."/>
            <person name="Copeland A."/>
            <person name="Grisel N."/>
            <person name="Haridas S."/>
            <person name="Kipfer T."/>
            <person name="LaButti K."/>
            <person name="Lindquist E."/>
            <person name="Lipzen A."/>
            <person name="Maire R."/>
            <person name="Meier B."/>
            <person name="Mihaltcheva S."/>
            <person name="Molinier V."/>
            <person name="Murat C."/>
            <person name="Poggeler S."/>
            <person name="Quandt C.A."/>
            <person name="Sperisen C."/>
            <person name="Tritt A."/>
            <person name="Tisserant E."/>
            <person name="Crous P.W."/>
            <person name="Henrissat B."/>
            <person name="Nehls U."/>
            <person name="Egli S."/>
            <person name="Spatafora J.W."/>
            <person name="Grigoriev I.V."/>
            <person name="Martin F.M."/>
        </authorList>
    </citation>
    <scope>NUCLEOTIDE SEQUENCE [LARGE SCALE GENOMIC DNA]</scope>
    <source>
        <strain evidence="2 3">CBS 207.34</strain>
    </source>
</reference>
<proteinExistence type="predicted"/>
<dbReference type="AlphaFoldDB" id="A0A8E2F601"/>
<accession>A0A8E2F601</accession>
<evidence type="ECO:0000313" key="3">
    <source>
        <dbReference type="Proteomes" id="UP000250140"/>
    </source>
</evidence>
<feature type="region of interest" description="Disordered" evidence="1">
    <location>
        <begin position="62"/>
        <end position="81"/>
    </location>
</feature>
<organism evidence="2 3">
    <name type="scientific">Glonium stellatum</name>
    <dbReference type="NCBI Taxonomy" id="574774"/>
    <lineage>
        <taxon>Eukaryota</taxon>
        <taxon>Fungi</taxon>
        <taxon>Dikarya</taxon>
        <taxon>Ascomycota</taxon>
        <taxon>Pezizomycotina</taxon>
        <taxon>Dothideomycetes</taxon>
        <taxon>Pleosporomycetidae</taxon>
        <taxon>Gloniales</taxon>
        <taxon>Gloniaceae</taxon>
        <taxon>Glonium</taxon>
    </lineage>
</organism>
<keyword evidence="3" id="KW-1185">Reference proteome</keyword>